<feature type="chain" id="PRO_5043014036" evidence="7">
    <location>
        <begin position="21"/>
        <end position="347"/>
    </location>
</feature>
<keyword evidence="4" id="KW-0812">Transmembrane</keyword>
<comment type="subcellular location">
    <subcellularLocation>
        <location evidence="1">Membrane</location>
        <topology evidence="1">Multi-pass membrane protein</topology>
    </subcellularLocation>
</comment>
<evidence type="ECO:0000256" key="6">
    <source>
        <dbReference type="ARBA" id="ARBA00023136"/>
    </source>
</evidence>
<name>A0AAP0AWL5_9ASPA</name>
<keyword evidence="5" id="KW-1133">Transmembrane helix</keyword>
<dbReference type="Pfam" id="PF03092">
    <property type="entry name" value="BT1"/>
    <property type="match status" value="1"/>
</dbReference>
<keyword evidence="9" id="KW-1185">Reference proteome</keyword>
<evidence type="ECO:0000256" key="4">
    <source>
        <dbReference type="ARBA" id="ARBA00022692"/>
    </source>
</evidence>
<dbReference type="EMBL" id="JBBWWQ010000020">
    <property type="protein sequence ID" value="KAK8917076.1"/>
    <property type="molecule type" value="Genomic_DNA"/>
</dbReference>
<organism evidence="8 9">
    <name type="scientific">Platanthera zijinensis</name>
    <dbReference type="NCBI Taxonomy" id="2320716"/>
    <lineage>
        <taxon>Eukaryota</taxon>
        <taxon>Viridiplantae</taxon>
        <taxon>Streptophyta</taxon>
        <taxon>Embryophyta</taxon>
        <taxon>Tracheophyta</taxon>
        <taxon>Spermatophyta</taxon>
        <taxon>Magnoliopsida</taxon>
        <taxon>Liliopsida</taxon>
        <taxon>Asparagales</taxon>
        <taxon>Orchidaceae</taxon>
        <taxon>Orchidoideae</taxon>
        <taxon>Orchideae</taxon>
        <taxon>Orchidinae</taxon>
        <taxon>Platanthera</taxon>
    </lineage>
</organism>
<evidence type="ECO:0000256" key="7">
    <source>
        <dbReference type="SAM" id="SignalP"/>
    </source>
</evidence>
<evidence type="ECO:0000313" key="9">
    <source>
        <dbReference type="Proteomes" id="UP001418222"/>
    </source>
</evidence>
<dbReference type="PANTHER" id="PTHR31585">
    <property type="entry name" value="FOLATE-BIOPTERIN TRANSPORTER 1, CHLOROPLASTIC"/>
    <property type="match status" value="1"/>
</dbReference>
<keyword evidence="3" id="KW-0813">Transport</keyword>
<proteinExistence type="inferred from homology"/>
<accession>A0AAP0AWL5</accession>
<comment type="caution">
    <text evidence="8">The sequence shown here is derived from an EMBL/GenBank/DDBJ whole genome shotgun (WGS) entry which is preliminary data.</text>
</comment>
<feature type="signal peptide" evidence="7">
    <location>
        <begin position="1"/>
        <end position="20"/>
    </location>
</feature>
<keyword evidence="7" id="KW-0732">Signal</keyword>
<dbReference type="InterPro" id="IPR039309">
    <property type="entry name" value="BT1"/>
</dbReference>
<dbReference type="SUPFAM" id="SSF103473">
    <property type="entry name" value="MFS general substrate transporter"/>
    <property type="match status" value="1"/>
</dbReference>
<dbReference type="Gene3D" id="1.20.1250.20">
    <property type="entry name" value="MFS general substrate transporter like domains"/>
    <property type="match status" value="1"/>
</dbReference>
<keyword evidence="6" id="KW-0472">Membrane</keyword>
<evidence type="ECO:0000256" key="1">
    <source>
        <dbReference type="ARBA" id="ARBA00004141"/>
    </source>
</evidence>
<dbReference type="AlphaFoldDB" id="A0AAP0AWL5"/>
<sequence length="347" mass="38104">MMSVLALLLMTVANAGSAIADVTIDACVAKSSLTHPAVAADMQSLCGLSSSVGRLLGFFVGGFLMDAISPKEVLGLLSFPALLVLLVGMVMKEQREPDFCFRQIHQKLLFANQTMWKRMKCGVVWKPCLFMFSSLALSLNIQEGMFYWYTDGEPGPAFSKKDISFSYSIGSAGSLLGVLLYQNSLKSYPFHHLLFWAQISSTAVGMLDLLLLQRLNLKLGVADYPFVVISEAMTHMVGRVRRMPILVLSIRLCPPGIEGTFFALLMSIDHVGTLASSWCGGFLLQLLKISRTEFGNLWIAVLIRSLARLLPILLLNLVPRGQHDSMDQIQFGDYVTGGGDEERLVIG</sequence>
<reference evidence="8 9" key="1">
    <citation type="journal article" date="2022" name="Nat. Plants">
        <title>Genomes of leafy and leafless Platanthera orchids illuminate the evolution of mycoheterotrophy.</title>
        <authorList>
            <person name="Li M.H."/>
            <person name="Liu K.W."/>
            <person name="Li Z."/>
            <person name="Lu H.C."/>
            <person name="Ye Q.L."/>
            <person name="Zhang D."/>
            <person name="Wang J.Y."/>
            <person name="Li Y.F."/>
            <person name="Zhong Z.M."/>
            <person name="Liu X."/>
            <person name="Yu X."/>
            <person name="Liu D.K."/>
            <person name="Tu X.D."/>
            <person name="Liu B."/>
            <person name="Hao Y."/>
            <person name="Liao X.Y."/>
            <person name="Jiang Y.T."/>
            <person name="Sun W.H."/>
            <person name="Chen J."/>
            <person name="Chen Y.Q."/>
            <person name="Ai Y."/>
            <person name="Zhai J.W."/>
            <person name="Wu S.S."/>
            <person name="Zhou Z."/>
            <person name="Hsiao Y.Y."/>
            <person name="Wu W.L."/>
            <person name="Chen Y.Y."/>
            <person name="Lin Y.F."/>
            <person name="Hsu J.L."/>
            <person name="Li C.Y."/>
            <person name="Wang Z.W."/>
            <person name="Zhao X."/>
            <person name="Zhong W.Y."/>
            <person name="Ma X.K."/>
            <person name="Ma L."/>
            <person name="Huang J."/>
            <person name="Chen G.Z."/>
            <person name="Huang M.Z."/>
            <person name="Huang L."/>
            <person name="Peng D.H."/>
            <person name="Luo Y.B."/>
            <person name="Zou S.Q."/>
            <person name="Chen S.P."/>
            <person name="Lan S."/>
            <person name="Tsai W.C."/>
            <person name="Van de Peer Y."/>
            <person name="Liu Z.J."/>
        </authorList>
    </citation>
    <scope>NUCLEOTIDE SEQUENCE [LARGE SCALE GENOMIC DNA]</scope>
    <source>
        <strain evidence="8">Lor287</strain>
    </source>
</reference>
<dbReference type="Proteomes" id="UP001418222">
    <property type="component" value="Unassembled WGS sequence"/>
</dbReference>
<evidence type="ECO:0000256" key="5">
    <source>
        <dbReference type="ARBA" id="ARBA00022989"/>
    </source>
</evidence>
<gene>
    <name evidence="8" type="ORF">KSP39_PZI022421</name>
</gene>
<evidence type="ECO:0000256" key="2">
    <source>
        <dbReference type="ARBA" id="ARBA00007015"/>
    </source>
</evidence>
<evidence type="ECO:0000313" key="8">
    <source>
        <dbReference type="EMBL" id="KAK8917076.1"/>
    </source>
</evidence>
<dbReference type="PANTHER" id="PTHR31585:SF6">
    <property type="entry name" value="FOLATE-BIOPTERIN TRANSPORTER 2-RELATED"/>
    <property type="match status" value="1"/>
</dbReference>
<comment type="similarity">
    <text evidence="2">Belongs to the major facilitator superfamily. Folate-biopterin transporter (TC 2.A.71) family.</text>
</comment>
<dbReference type="InterPro" id="IPR036259">
    <property type="entry name" value="MFS_trans_sf"/>
</dbReference>
<dbReference type="GO" id="GO:0016020">
    <property type="term" value="C:membrane"/>
    <property type="evidence" value="ECO:0007669"/>
    <property type="project" value="UniProtKB-SubCell"/>
</dbReference>
<evidence type="ECO:0000256" key="3">
    <source>
        <dbReference type="ARBA" id="ARBA00022448"/>
    </source>
</evidence>
<protein>
    <submittedName>
        <fullName evidence="8">Folate-biopterin transporter 2</fullName>
    </submittedName>
</protein>